<organism evidence="1 2">
    <name type="scientific">Peronosclerospora sorghi</name>
    <dbReference type="NCBI Taxonomy" id="230839"/>
    <lineage>
        <taxon>Eukaryota</taxon>
        <taxon>Sar</taxon>
        <taxon>Stramenopiles</taxon>
        <taxon>Oomycota</taxon>
        <taxon>Peronosporomycetes</taxon>
        <taxon>Peronosporales</taxon>
        <taxon>Peronosporaceae</taxon>
        <taxon>Peronosclerospora</taxon>
    </lineage>
</organism>
<reference evidence="1 2" key="1">
    <citation type="journal article" date="2022" name="bioRxiv">
        <title>The genome of the oomycete Peronosclerospora sorghi, a cosmopolitan pathogen of maize and sorghum, is inflated with dispersed pseudogenes.</title>
        <authorList>
            <person name="Fletcher K."/>
            <person name="Martin F."/>
            <person name="Isakeit T."/>
            <person name="Cavanaugh K."/>
            <person name="Magill C."/>
            <person name="Michelmore R."/>
        </authorList>
    </citation>
    <scope>NUCLEOTIDE SEQUENCE [LARGE SCALE GENOMIC DNA]</scope>
    <source>
        <strain evidence="1">P6</strain>
    </source>
</reference>
<evidence type="ECO:0000313" key="1">
    <source>
        <dbReference type="EMBL" id="KAI9920665.1"/>
    </source>
</evidence>
<evidence type="ECO:0000313" key="2">
    <source>
        <dbReference type="Proteomes" id="UP001163321"/>
    </source>
</evidence>
<dbReference type="Proteomes" id="UP001163321">
    <property type="component" value="Chromosome 1"/>
</dbReference>
<comment type="caution">
    <text evidence="1">The sequence shown here is derived from an EMBL/GenBank/DDBJ whole genome shotgun (WGS) entry which is preliminary data.</text>
</comment>
<proteinExistence type="predicted"/>
<keyword evidence="2" id="KW-1185">Reference proteome</keyword>
<dbReference type="EMBL" id="CM047580">
    <property type="protein sequence ID" value="KAI9920665.1"/>
    <property type="molecule type" value="Genomic_DNA"/>
</dbReference>
<accession>A0ACC0WP69</accession>
<sequence>MPPKRQGVSLETKVDLLEYKKQNPAFIHEQLALKISISSRKNVTDILSKKDKYTKSAKEAAEENVNIQRKRIHDTSFPEVLDRIAATHRFPNWPQRHVSSQYSCCAVNVTGFLSASDNMATYRELMKKRFVAKTTT</sequence>
<name>A0ACC0WP69_9STRA</name>
<protein>
    <submittedName>
        <fullName evidence="1">Uncharacterized protein</fullName>
    </submittedName>
</protein>
<gene>
    <name evidence="1" type="ORF">PsorP6_001584</name>
</gene>